<dbReference type="Pfam" id="PF24961">
    <property type="entry name" value="NfeD_membrane"/>
    <property type="match status" value="1"/>
</dbReference>
<evidence type="ECO:0000313" key="10">
    <source>
        <dbReference type="Proteomes" id="UP000033035"/>
    </source>
</evidence>
<comment type="subcellular location">
    <subcellularLocation>
        <location evidence="1">Membrane</location>
        <topology evidence="1">Multi-pass membrane protein</topology>
    </subcellularLocation>
</comment>
<dbReference type="Pfam" id="PF01957">
    <property type="entry name" value="NfeD"/>
    <property type="match status" value="1"/>
</dbReference>
<dbReference type="STRING" id="1203610.HMPREF1536_00035"/>
<dbReference type="InterPro" id="IPR002810">
    <property type="entry name" value="NfeD-like_C"/>
</dbReference>
<feature type="domain" description="NfeD integral membrane" evidence="7">
    <location>
        <begin position="282"/>
        <end position="408"/>
    </location>
</feature>
<organism evidence="9 10">
    <name type="scientific">Parabacteroides gordonii MS-1 = DSM 23371</name>
    <dbReference type="NCBI Taxonomy" id="1203610"/>
    <lineage>
        <taxon>Bacteria</taxon>
        <taxon>Pseudomonadati</taxon>
        <taxon>Bacteroidota</taxon>
        <taxon>Bacteroidia</taxon>
        <taxon>Bacteroidales</taxon>
        <taxon>Tannerellaceae</taxon>
        <taxon>Parabacteroides</taxon>
    </lineage>
</organism>
<dbReference type="HOGENOM" id="CLU_024619_2_0_10"/>
<dbReference type="Proteomes" id="UP000033035">
    <property type="component" value="Unassembled WGS sequence"/>
</dbReference>
<evidence type="ECO:0000313" key="9">
    <source>
        <dbReference type="EMBL" id="KKB60661.1"/>
    </source>
</evidence>
<feature type="transmembrane region" description="Helical" evidence="5">
    <location>
        <begin position="329"/>
        <end position="347"/>
    </location>
</feature>
<keyword evidence="10" id="KW-1185">Reference proteome</keyword>
<accession>A0A0F5JS54</accession>
<name>A0A0F5JS54_9BACT</name>
<evidence type="ECO:0000259" key="6">
    <source>
        <dbReference type="Pfam" id="PF01957"/>
    </source>
</evidence>
<comment type="caution">
    <text evidence="9">The sequence shown here is derived from an EMBL/GenBank/DDBJ whole genome shotgun (WGS) entry which is preliminary data.</text>
</comment>
<feature type="transmembrane region" description="Helical" evidence="5">
    <location>
        <begin position="354"/>
        <end position="372"/>
    </location>
</feature>
<evidence type="ECO:0000256" key="2">
    <source>
        <dbReference type="ARBA" id="ARBA00022692"/>
    </source>
</evidence>
<dbReference type="InterPro" id="IPR056739">
    <property type="entry name" value="NfeD_membrane"/>
</dbReference>
<evidence type="ECO:0000256" key="3">
    <source>
        <dbReference type="ARBA" id="ARBA00022989"/>
    </source>
</evidence>
<reference evidence="9 10" key="1">
    <citation type="submission" date="2013-04" db="EMBL/GenBank/DDBJ databases">
        <title>The Genome Sequence of Parabacteroides gordonii DSM 23371.</title>
        <authorList>
            <consortium name="The Broad Institute Genomics Platform"/>
            <person name="Earl A."/>
            <person name="Ward D."/>
            <person name="Feldgarden M."/>
            <person name="Gevers D."/>
            <person name="Martens E."/>
            <person name="Sakamoto M."/>
            <person name="Benno Y."/>
            <person name="Suzuki N."/>
            <person name="Matsunaga N."/>
            <person name="Koshihara K."/>
            <person name="Seki M."/>
            <person name="Komiya H."/>
            <person name="Walker B."/>
            <person name="Young S."/>
            <person name="Zeng Q."/>
            <person name="Gargeya S."/>
            <person name="Fitzgerald M."/>
            <person name="Haas B."/>
            <person name="Abouelleil A."/>
            <person name="Allen A.W."/>
            <person name="Alvarado L."/>
            <person name="Arachchi H.M."/>
            <person name="Berlin A.M."/>
            <person name="Chapman S.B."/>
            <person name="Gainer-Dewar J."/>
            <person name="Goldberg J."/>
            <person name="Griggs A."/>
            <person name="Gujja S."/>
            <person name="Hansen M."/>
            <person name="Howarth C."/>
            <person name="Imamovic A."/>
            <person name="Ireland A."/>
            <person name="Larimer J."/>
            <person name="McCowan C."/>
            <person name="Murphy C."/>
            <person name="Pearson M."/>
            <person name="Poon T.W."/>
            <person name="Priest M."/>
            <person name="Roberts A."/>
            <person name="Saif S."/>
            <person name="Shea T."/>
            <person name="Sisk P."/>
            <person name="Sykes S."/>
            <person name="Wortman J."/>
            <person name="Nusbaum C."/>
            <person name="Birren B."/>
        </authorList>
    </citation>
    <scope>NUCLEOTIDE SEQUENCE [LARGE SCALE GENOMIC DNA]</scope>
    <source>
        <strain evidence="9 10">MS-1</strain>
    </source>
</reference>
<dbReference type="Gene3D" id="2.40.50.140">
    <property type="entry name" value="Nucleic acid-binding proteins"/>
    <property type="match status" value="1"/>
</dbReference>
<dbReference type="InterPro" id="IPR052165">
    <property type="entry name" value="Membrane_assoc_protease"/>
</dbReference>
<dbReference type="GO" id="GO:0005886">
    <property type="term" value="C:plasma membrane"/>
    <property type="evidence" value="ECO:0007669"/>
    <property type="project" value="TreeGrafter"/>
</dbReference>
<dbReference type="SUPFAM" id="SSF52096">
    <property type="entry name" value="ClpP/crotonase"/>
    <property type="match status" value="1"/>
</dbReference>
<keyword evidence="4 5" id="KW-0472">Membrane</keyword>
<gene>
    <name evidence="9" type="ORF">HMPREF1536_00035</name>
</gene>
<dbReference type="AlphaFoldDB" id="A0A0F5JS54"/>
<evidence type="ECO:0000259" key="7">
    <source>
        <dbReference type="Pfam" id="PF24961"/>
    </source>
</evidence>
<feature type="transmembrane region" description="Helical" evidence="5">
    <location>
        <begin position="392"/>
        <end position="410"/>
    </location>
</feature>
<dbReference type="Pfam" id="PF25145">
    <property type="entry name" value="NfeD1b_N"/>
    <property type="match status" value="1"/>
</dbReference>
<evidence type="ECO:0000259" key="8">
    <source>
        <dbReference type="Pfam" id="PF25145"/>
    </source>
</evidence>
<evidence type="ECO:0000256" key="1">
    <source>
        <dbReference type="ARBA" id="ARBA00004141"/>
    </source>
</evidence>
<evidence type="ECO:0000256" key="4">
    <source>
        <dbReference type="ARBA" id="ARBA00023136"/>
    </source>
</evidence>
<feature type="domain" description="NfeD-like C-terminal" evidence="6">
    <location>
        <begin position="439"/>
        <end position="491"/>
    </location>
</feature>
<dbReference type="InterPro" id="IPR012340">
    <property type="entry name" value="NA-bd_OB-fold"/>
</dbReference>
<sequence>MNSICKFKTCRITKFTSYELQFSTMYKKYRQLDKMMKNSGFLWILFLLLTTAFKSVAKDTPLIYQIDIKKEIDNTTRIYLSNGLSEANSLGADAILIHMNTYGGLLEAADSMRTAILYNPVPVYVFIDNNAASAGALISIACKKIFMRKGANIGAATVVNQTGAALPDKYQSYMRSMIRSTAEAHGKDTIIQGNDTIYKWKRDPLIAEAMVDERVVVPNLIDTGKVLTFTADEALQWHYCDGIAETPDEVITQYLGYDTYELKTYKPSWFDDLKGFLMNPMLQSLLIIIIIGGIYFEMQTPGLGFPSAAALVAAILYFAPLYLDGLAQNWEILVFVIGLLLIAAEIFVIPGFGIAGISGIIFLIAGLTLSLLNNTDFNFDGVSTKEIGEACLTVLVGLGLGFVLMIWLSNKIGTKGLMRKVALHKDLEEAHSSPSLAPLIGKEGTAFTVLRPSGKVMIDGELYDGVSDSGFIEKGTKVKVVRFENAQVYVETLHL</sequence>
<dbReference type="PANTHER" id="PTHR33507">
    <property type="entry name" value="INNER MEMBRANE PROTEIN YBBJ"/>
    <property type="match status" value="1"/>
</dbReference>
<dbReference type="PANTHER" id="PTHR33507:SF3">
    <property type="entry name" value="INNER MEMBRANE PROTEIN YBBJ"/>
    <property type="match status" value="1"/>
</dbReference>
<dbReference type="EMBL" id="AQHW01000001">
    <property type="protein sequence ID" value="KKB60661.1"/>
    <property type="molecule type" value="Genomic_DNA"/>
</dbReference>
<dbReference type="InterPro" id="IPR056738">
    <property type="entry name" value="NfeD1b_N"/>
</dbReference>
<dbReference type="Gene3D" id="3.90.226.10">
    <property type="entry name" value="2-enoyl-CoA Hydratase, Chain A, domain 1"/>
    <property type="match status" value="1"/>
</dbReference>
<protein>
    <submittedName>
        <fullName evidence="9">Uncharacterized protein</fullName>
    </submittedName>
</protein>
<proteinExistence type="predicted"/>
<feature type="domain" description="NfeD1b N-terminal" evidence="8">
    <location>
        <begin position="63"/>
        <end position="258"/>
    </location>
</feature>
<feature type="transmembrane region" description="Helical" evidence="5">
    <location>
        <begin position="303"/>
        <end position="323"/>
    </location>
</feature>
<keyword evidence="3 5" id="KW-1133">Transmembrane helix</keyword>
<dbReference type="InterPro" id="IPR029045">
    <property type="entry name" value="ClpP/crotonase-like_dom_sf"/>
</dbReference>
<dbReference type="PATRIC" id="fig|1203610.3.peg.36"/>
<feature type="transmembrane region" description="Helical" evidence="5">
    <location>
        <begin position="276"/>
        <end position="296"/>
    </location>
</feature>
<dbReference type="CDD" id="cd07021">
    <property type="entry name" value="Clp_protease_NfeD_like"/>
    <property type="match status" value="1"/>
</dbReference>
<dbReference type="SUPFAM" id="SSF141322">
    <property type="entry name" value="NfeD domain-like"/>
    <property type="match status" value="1"/>
</dbReference>
<evidence type="ECO:0000256" key="5">
    <source>
        <dbReference type="SAM" id="Phobius"/>
    </source>
</evidence>
<keyword evidence="2 5" id="KW-0812">Transmembrane</keyword>